<organism evidence="2 3">
    <name type="scientific">Amborella trichopoda</name>
    <dbReference type="NCBI Taxonomy" id="13333"/>
    <lineage>
        <taxon>Eukaryota</taxon>
        <taxon>Viridiplantae</taxon>
        <taxon>Streptophyta</taxon>
        <taxon>Embryophyta</taxon>
        <taxon>Tracheophyta</taxon>
        <taxon>Spermatophyta</taxon>
        <taxon>Magnoliopsida</taxon>
        <taxon>Amborellales</taxon>
        <taxon>Amborellaceae</taxon>
        <taxon>Amborella</taxon>
    </lineage>
</organism>
<dbReference type="HOGENOM" id="CLU_2674404_0_0_1"/>
<dbReference type="Proteomes" id="UP000017836">
    <property type="component" value="Unassembled WGS sequence"/>
</dbReference>
<feature type="compositionally biased region" description="Polar residues" evidence="1">
    <location>
        <begin position="46"/>
        <end position="57"/>
    </location>
</feature>
<sequence length="75" mass="7753">MAQFPLGASQPMVDNTVDPGRIAQVVLQAIGNPSLGQAANFFAQPNLGSPSTWSSKTRSGDGPEQAHFGTVVSVL</sequence>
<evidence type="ECO:0000256" key="1">
    <source>
        <dbReference type="SAM" id="MobiDB-lite"/>
    </source>
</evidence>
<keyword evidence="3" id="KW-1185">Reference proteome</keyword>
<name>W1P3R5_AMBTC</name>
<evidence type="ECO:0000313" key="2">
    <source>
        <dbReference type="EMBL" id="ERN02573.1"/>
    </source>
</evidence>
<accession>W1P3R5</accession>
<dbReference type="EMBL" id="KI394524">
    <property type="protein sequence ID" value="ERN02573.1"/>
    <property type="molecule type" value="Genomic_DNA"/>
</dbReference>
<dbReference type="AlphaFoldDB" id="W1P3R5"/>
<gene>
    <name evidence="2" type="ORF">AMTR_s00087p00080500</name>
</gene>
<feature type="region of interest" description="Disordered" evidence="1">
    <location>
        <begin position="46"/>
        <end position="75"/>
    </location>
</feature>
<proteinExistence type="predicted"/>
<reference evidence="3" key="1">
    <citation type="journal article" date="2013" name="Science">
        <title>The Amborella genome and the evolution of flowering plants.</title>
        <authorList>
            <consortium name="Amborella Genome Project"/>
        </authorList>
    </citation>
    <scope>NUCLEOTIDE SEQUENCE [LARGE SCALE GENOMIC DNA]</scope>
</reference>
<evidence type="ECO:0000313" key="3">
    <source>
        <dbReference type="Proteomes" id="UP000017836"/>
    </source>
</evidence>
<protein>
    <submittedName>
        <fullName evidence="2">Uncharacterized protein</fullName>
    </submittedName>
</protein>
<dbReference type="Gramene" id="ERN02573">
    <property type="protein sequence ID" value="ERN02573"/>
    <property type="gene ID" value="AMTR_s00087p00080500"/>
</dbReference>